<feature type="DNA-binding region" description="HMG box" evidence="1">
    <location>
        <begin position="24"/>
        <end position="95"/>
    </location>
</feature>
<name>A0A397VZT7_9GLOM</name>
<dbReference type="InterPro" id="IPR036910">
    <property type="entry name" value="HMG_box_dom_sf"/>
</dbReference>
<organism evidence="3 4">
    <name type="scientific">Gigaspora rosea</name>
    <dbReference type="NCBI Taxonomy" id="44941"/>
    <lineage>
        <taxon>Eukaryota</taxon>
        <taxon>Fungi</taxon>
        <taxon>Fungi incertae sedis</taxon>
        <taxon>Mucoromycota</taxon>
        <taxon>Glomeromycotina</taxon>
        <taxon>Glomeromycetes</taxon>
        <taxon>Diversisporales</taxon>
        <taxon>Gigasporaceae</taxon>
        <taxon>Gigaspora</taxon>
    </lineage>
</organism>
<keyword evidence="1" id="KW-0539">Nucleus</keyword>
<evidence type="ECO:0000313" key="4">
    <source>
        <dbReference type="Proteomes" id="UP000266673"/>
    </source>
</evidence>
<reference evidence="3 4" key="1">
    <citation type="submission" date="2018-06" db="EMBL/GenBank/DDBJ databases">
        <title>Comparative genomics reveals the genomic features of Rhizophagus irregularis, R. cerebriforme, R. diaphanum and Gigaspora rosea, and their symbiotic lifestyle signature.</title>
        <authorList>
            <person name="Morin E."/>
            <person name="San Clemente H."/>
            <person name="Chen E.C.H."/>
            <person name="De La Providencia I."/>
            <person name="Hainaut M."/>
            <person name="Kuo A."/>
            <person name="Kohler A."/>
            <person name="Murat C."/>
            <person name="Tang N."/>
            <person name="Roy S."/>
            <person name="Loubradou J."/>
            <person name="Henrissat B."/>
            <person name="Grigoriev I.V."/>
            <person name="Corradi N."/>
            <person name="Roux C."/>
            <person name="Martin F.M."/>
        </authorList>
    </citation>
    <scope>NUCLEOTIDE SEQUENCE [LARGE SCALE GENOMIC DNA]</scope>
    <source>
        <strain evidence="3 4">DAOM 194757</strain>
    </source>
</reference>
<dbReference type="GO" id="GO:0005634">
    <property type="term" value="C:nucleus"/>
    <property type="evidence" value="ECO:0007669"/>
    <property type="project" value="UniProtKB-UniRule"/>
</dbReference>
<evidence type="ECO:0000259" key="2">
    <source>
        <dbReference type="PROSITE" id="PS50118"/>
    </source>
</evidence>
<evidence type="ECO:0000256" key="1">
    <source>
        <dbReference type="PROSITE-ProRule" id="PRU00267"/>
    </source>
</evidence>
<keyword evidence="4" id="KW-1185">Reference proteome</keyword>
<dbReference type="Proteomes" id="UP000266673">
    <property type="component" value="Unassembled WGS sequence"/>
</dbReference>
<protein>
    <recommendedName>
        <fullName evidence="2">HMG box domain-containing protein</fullName>
    </recommendedName>
</protein>
<keyword evidence="1" id="KW-0238">DNA-binding</keyword>
<gene>
    <name evidence="3" type="ORF">C2G38_2160850</name>
</gene>
<proteinExistence type="predicted"/>
<evidence type="ECO:0000313" key="3">
    <source>
        <dbReference type="EMBL" id="RIB27341.1"/>
    </source>
</evidence>
<dbReference type="EMBL" id="QKWP01000102">
    <property type="protein sequence ID" value="RIB27341.1"/>
    <property type="molecule type" value="Genomic_DNA"/>
</dbReference>
<sequence>MEEIQMPSISEIKNFDIEELATSNRKRLNAFFLYRREFTKRAISNGMKMKMTDLSKHAANSWKNESTKVKKAYMKVSSQIDGLLQKRRQENKTYNIVYDANMEKISRKQKPVANQLAIAPLQYSPHGESNVDNITFPCSLGINSNMETIPQEQVPTNNQPFQFFPSDEDIFSLNDIIFPCTLGNMERVPQEPNPVVNQIDLVPPQTFPPYDYLFDINASQSEVDPFLYFNFY</sequence>
<dbReference type="SUPFAM" id="SSF47095">
    <property type="entry name" value="HMG-box"/>
    <property type="match status" value="1"/>
</dbReference>
<dbReference type="Gene3D" id="1.10.30.10">
    <property type="entry name" value="High mobility group box domain"/>
    <property type="match status" value="1"/>
</dbReference>
<dbReference type="AlphaFoldDB" id="A0A397VZT7"/>
<accession>A0A397VZT7</accession>
<dbReference type="Pfam" id="PF00505">
    <property type="entry name" value="HMG_box"/>
    <property type="match status" value="1"/>
</dbReference>
<dbReference type="InterPro" id="IPR009071">
    <property type="entry name" value="HMG_box_dom"/>
</dbReference>
<comment type="caution">
    <text evidence="3">The sequence shown here is derived from an EMBL/GenBank/DDBJ whole genome shotgun (WGS) entry which is preliminary data.</text>
</comment>
<dbReference type="OrthoDB" id="2377750at2759"/>
<dbReference type="PROSITE" id="PS50118">
    <property type="entry name" value="HMG_BOX_2"/>
    <property type="match status" value="1"/>
</dbReference>
<feature type="domain" description="HMG box" evidence="2">
    <location>
        <begin position="24"/>
        <end position="95"/>
    </location>
</feature>
<dbReference type="GO" id="GO:0003677">
    <property type="term" value="F:DNA binding"/>
    <property type="evidence" value="ECO:0007669"/>
    <property type="project" value="UniProtKB-UniRule"/>
</dbReference>